<evidence type="ECO:0000256" key="12">
    <source>
        <dbReference type="PIRSR" id="PIRSR603542-1"/>
    </source>
</evidence>
<evidence type="ECO:0000256" key="11">
    <source>
        <dbReference type="ARBA" id="ARBA00049191"/>
    </source>
</evidence>
<protein>
    <recommendedName>
        <fullName evidence="5">Enterobactin synthase component D</fullName>
    </recommendedName>
    <alternativeName>
        <fullName evidence="8">4'-phosphopantetheinyl transferase EntD</fullName>
    </alternativeName>
    <alternativeName>
        <fullName evidence="9">Enterochelin synthase D</fullName>
    </alternativeName>
</protein>
<evidence type="ECO:0000256" key="4">
    <source>
        <dbReference type="ARBA" id="ARBA00011503"/>
    </source>
</evidence>
<comment type="similarity">
    <text evidence="3">Belongs to the P-Pant transferase superfamily. EntD family.</text>
</comment>
<evidence type="ECO:0000259" key="15">
    <source>
        <dbReference type="Pfam" id="PF17837"/>
    </source>
</evidence>
<accession>A0A975JBI5</accession>
<comment type="subunit">
    <text evidence="4">EntB, EntD, EntE, and EntF form a multienzyme complex called enterobactin synthase.</text>
</comment>
<evidence type="ECO:0000256" key="8">
    <source>
        <dbReference type="ARBA" id="ARBA00029894"/>
    </source>
</evidence>
<name>A0A975JBI5_9RHOB</name>
<evidence type="ECO:0000313" key="16">
    <source>
        <dbReference type="EMBL" id="QUJ75220.1"/>
    </source>
</evidence>
<evidence type="ECO:0000256" key="6">
    <source>
        <dbReference type="ARBA" id="ARBA00022679"/>
    </source>
</evidence>
<dbReference type="PANTHER" id="PTHR38096:SF1">
    <property type="entry name" value="ENTEROBACTIN SYNTHASE COMPONENT D"/>
    <property type="match status" value="1"/>
</dbReference>
<comment type="cofactor">
    <cofactor evidence="13">
        <name>Mg(2+)</name>
        <dbReference type="ChEBI" id="CHEBI:18420"/>
    </cofactor>
</comment>
<feature type="binding site" evidence="12">
    <location>
        <position position="49"/>
    </location>
    <ligand>
        <name>CoA</name>
        <dbReference type="ChEBI" id="CHEBI:57287"/>
    </ligand>
</feature>
<keyword evidence="13" id="KW-0460">Magnesium</keyword>
<feature type="domain" description="4'-phosphopantetheinyl transferase" evidence="14">
    <location>
        <begin position="111"/>
        <end position="199"/>
    </location>
</feature>
<keyword evidence="13" id="KW-0479">Metal-binding</keyword>
<feature type="binding site" evidence="12">
    <location>
        <begin position="93"/>
        <end position="94"/>
    </location>
    <ligand>
        <name>CoA</name>
        <dbReference type="ChEBI" id="CHEBI:57287"/>
    </ligand>
</feature>
<feature type="binding site" evidence="12">
    <location>
        <position position="163"/>
    </location>
    <ligand>
        <name>CoA</name>
        <dbReference type="ChEBI" id="CHEBI:57287"/>
    </ligand>
</feature>
<evidence type="ECO:0000256" key="7">
    <source>
        <dbReference type="ARBA" id="ARBA00023191"/>
    </source>
</evidence>
<dbReference type="RefSeq" id="WP_212703425.1">
    <property type="nucleotide sequence ID" value="NZ_CP073581.1"/>
</dbReference>
<feature type="binding site" evidence="12">
    <location>
        <position position="57"/>
    </location>
    <ligand>
        <name>CoA</name>
        <dbReference type="ChEBI" id="CHEBI:57287"/>
    </ligand>
</feature>
<dbReference type="InterPro" id="IPR003542">
    <property type="entry name" value="Enbac_synth_compD-like"/>
</dbReference>
<comment type="catalytic activity">
    <reaction evidence="11">
        <text>apo-[peptidyl-carrier protein] + CoA = holo-[peptidyl-carrier protein] + adenosine 3',5'-bisphosphate + H(+)</text>
        <dbReference type="Rhea" id="RHEA:46228"/>
        <dbReference type="Rhea" id="RHEA-COMP:11479"/>
        <dbReference type="Rhea" id="RHEA-COMP:11480"/>
        <dbReference type="ChEBI" id="CHEBI:15378"/>
        <dbReference type="ChEBI" id="CHEBI:29999"/>
        <dbReference type="ChEBI" id="CHEBI:57287"/>
        <dbReference type="ChEBI" id="CHEBI:58343"/>
        <dbReference type="ChEBI" id="CHEBI:64479"/>
    </reaction>
</comment>
<dbReference type="InterPro" id="IPR008278">
    <property type="entry name" value="4-PPantetheinyl_Trfase_dom"/>
</dbReference>
<reference evidence="16" key="1">
    <citation type="submission" date="2021-04" db="EMBL/GenBank/DDBJ databases">
        <title>Complete genome sequence for Sulfitobacter sp. strain JK7-1.</title>
        <authorList>
            <person name="Park S.-J."/>
        </authorList>
    </citation>
    <scope>NUCLEOTIDE SEQUENCE</scope>
    <source>
        <strain evidence="16">JK7-1</strain>
    </source>
</reference>
<gene>
    <name evidence="16" type="ORF">KDD17_09320</name>
</gene>
<evidence type="ECO:0000259" key="14">
    <source>
        <dbReference type="Pfam" id="PF01648"/>
    </source>
</evidence>
<comment type="function">
    <text evidence="1">Involved in the biosynthesis of the siderophore enterobactin (enterochelin), which is a macrocyclic trimeric lactone of N-(2,3-dihydroxybenzoyl)-serine. The serine trilactone serves as a scaffolding for the three catechol functionalities that provide hexadentate coordination for the tightly ligated iron(2+) atoms. Plays an essential role in the assembly of the enterobactin by catalyzing the transfer of the 4'-phosphopantetheine (Ppant) moiety from coenzyme A to the apo-domains of both EntB (ArCP domain) and EntF (PCP domain) to yield their holo-forms which make them competent for the activation of 2,3-dihydroxybenzoate (DHB) and L-serine, respectively.</text>
</comment>
<dbReference type="Gene3D" id="3.90.470.20">
    <property type="entry name" value="4'-phosphopantetheinyl transferase domain"/>
    <property type="match status" value="1"/>
</dbReference>
<evidence type="ECO:0000256" key="13">
    <source>
        <dbReference type="PIRSR" id="PIRSR603542-2"/>
    </source>
</evidence>
<evidence type="ECO:0000256" key="1">
    <source>
        <dbReference type="ARBA" id="ARBA00003937"/>
    </source>
</evidence>
<dbReference type="InterPro" id="IPR041354">
    <property type="entry name" value="4PPT_N"/>
</dbReference>
<evidence type="ECO:0000256" key="10">
    <source>
        <dbReference type="ARBA" id="ARBA00049176"/>
    </source>
</evidence>
<evidence type="ECO:0000256" key="2">
    <source>
        <dbReference type="ARBA" id="ARBA00004993"/>
    </source>
</evidence>
<feature type="binding site" evidence="12">
    <location>
        <position position="159"/>
    </location>
    <ligand>
        <name>CoA</name>
        <dbReference type="ChEBI" id="CHEBI:57287"/>
    </ligand>
</feature>
<dbReference type="GO" id="GO:0009366">
    <property type="term" value="C:enterobactin synthetase complex"/>
    <property type="evidence" value="ECO:0007669"/>
    <property type="project" value="InterPro"/>
</dbReference>
<dbReference type="KEGG" id="sual:KDD17_09320"/>
<dbReference type="PANTHER" id="PTHR38096">
    <property type="entry name" value="ENTEROBACTIN SYNTHASE COMPONENT D"/>
    <property type="match status" value="1"/>
</dbReference>
<feature type="binding site" evidence="12">
    <location>
        <position position="115"/>
    </location>
    <ligand>
        <name>CoA</name>
        <dbReference type="ChEBI" id="CHEBI:57287"/>
    </ligand>
</feature>
<keyword evidence="17" id="KW-1185">Reference proteome</keyword>
<dbReference type="PRINTS" id="PR01399">
    <property type="entry name" value="ENTSNTHTASED"/>
</dbReference>
<dbReference type="Proteomes" id="UP000683291">
    <property type="component" value="Chromosome 1"/>
</dbReference>
<dbReference type="GO" id="GO:0005886">
    <property type="term" value="C:plasma membrane"/>
    <property type="evidence" value="ECO:0007669"/>
    <property type="project" value="TreeGrafter"/>
</dbReference>
<dbReference type="Pfam" id="PF17837">
    <property type="entry name" value="4PPT_N"/>
    <property type="match status" value="1"/>
</dbReference>
<organism evidence="16 17">
    <name type="scientific">Sulfitobacter albidus</name>
    <dbReference type="NCBI Taxonomy" id="2829501"/>
    <lineage>
        <taxon>Bacteria</taxon>
        <taxon>Pseudomonadati</taxon>
        <taxon>Pseudomonadota</taxon>
        <taxon>Alphaproteobacteria</taxon>
        <taxon>Rhodobacterales</taxon>
        <taxon>Roseobacteraceae</taxon>
        <taxon>Sulfitobacter</taxon>
    </lineage>
</organism>
<keyword evidence="7" id="KW-0259">Enterobactin biosynthesis</keyword>
<dbReference type="GO" id="GO:0008897">
    <property type="term" value="F:holo-[acyl-carrier-protein] synthase activity"/>
    <property type="evidence" value="ECO:0007669"/>
    <property type="project" value="InterPro"/>
</dbReference>
<dbReference type="SUPFAM" id="SSF56214">
    <property type="entry name" value="4'-phosphopantetheinyl transferase"/>
    <property type="match status" value="1"/>
</dbReference>
<keyword evidence="6 16" id="KW-0808">Transferase</keyword>
<dbReference type="Pfam" id="PF01648">
    <property type="entry name" value="ACPS"/>
    <property type="match status" value="1"/>
</dbReference>
<evidence type="ECO:0000256" key="3">
    <source>
        <dbReference type="ARBA" id="ARBA00008342"/>
    </source>
</evidence>
<sequence length="233" mass="24681">MITDSDLVAALTASLLPQGVAVAAQIVAPPKGDPPEVEASAVQRAIPQRRAEFHSGRDAARRAMVHLGVTPQPVPMANDRAPVWPEGLVGSITHADGMCIAAVALSTTLAGIGIDLEPAAPLPRELIAEVTTPPERTWLQDQPEAERGLMARLIFSAKEAAYKAQYPLSQSLFGFDGMTLHIDRDTARFTARFTAPQGPFARGQTLAGRYVHAAGVLVTAVTIGHDAARGNRE</sequence>
<feature type="binding site" evidence="13">
    <location>
        <position position="115"/>
    </location>
    <ligand>
        <name>Mg(2+)</name>
        <dbReference type="ChEBI" id="CHEBI:18420"/>
    </ligand>
</feature>
<evidence type="ECO:0000256" key="5">
    <source>
        <dbReference type="ARBA" id="ARBA00019087"/>
    </source>
</evidence>
<dbReference type="InterPro" id="IPR037143">
    <property type="entry name" value="4-PPantetheinyl_Trfase_dom_sf"/>
</dbReference>
<dbReference type="GO" id="GO:0009239">
    <property type="term" value="P:enterobactin biosynthetic process"/>
    <property type="evidence" value="ECO:0007669"/>
    <property type="project" value="UniProtKB-KW"/>
</dbReference>
<comment type="catalytic activity">
    <reaction evidence="10">
        <text>apo-[aryl-carrier protein] + CoA = holo-[aryl-carrier protein] + adenosine 3',5'-bisphosphate + H(+)</text>
        <dbReference type="Rhea" id="RHEA:48404"/>
        <dbReference type="Rhea" id="RHEA-COMP:15903"/>
        <dbReference type="Rhea" id="RHEA-COMP:17557"/>
        <dbReference type="ChEBI" id="CHEBI:15378"/>
        <dbReference type="ChEBI" id="CHEBI:29999"/>
        <dbReference type="ChEBI" id="CHEBI:57287"/>
        <dbReference type="ChEBI" id="CHEBI:58343"/>
        <dbReference type="ChEBI" id="CHEBI:64479"/>
    </reaction>
</comment>
<comment type="pathway">
    <text evidence="2">Siderophore biosynthesis; enterobactin biosynthesis.</text>
</comment>
<dbReference type="EMBL" id="CP073581">
    <property type="protein sequence ID" value="QUJ75220.1"/>
    <property type="molecule type" value="Genomic_DNA"/>
</dbReference>
<dbReference type="AlphaFoldDB" id="A0A975JBI5"/>
<feature type="binding site" evidence="13">
    <location>
        <position position="117"/>
    </location>
    <ligand>
        <name>Mg(2+)</name>
        <dbReference type="ChEBI" id="CHEBI:18420"/>
    </ligand>
</feature>
<evidence type="ECO:0000313" key="17">
    <source>
        <dbReference type="Proteomes" id="UP000683291"/>
    </source>
</evidence>
<dbReference type="GO" id="GO:0000287">
    <property type="term" value="F:magnesium ion binding"/>
    <property type="evidence" value="ECO:0007669"/>
    <property type="project" value="InterPro"/>
</dbReference>
<evidence type="ECO:0000256" key="9">
    <source>
        <dbReference type="ARBA" id="ARBA00031996"/>
    </source>
</evidence>
<feature type="domain" description="4'-phosphopantetheinyl transferase N-terminal" evidence="15">
    <location>
        <begin position="38"/>
        <end position="104"/>
    </location>
</feature>
<proteinExistence type="inferred from homology"/>